<keyword evidence="1" id="KW-0812">Transmembrane</keyword>
<dbReference type="AlphaFoldDB" id="A0A7L7KYG2"/>
<evidence type="ECO:0000313" key="3">
    <source>
        <dbReference type="Proteomes" id="UP000514410"/>
    </source>
</evidence>
<dbReference type="Gene3D" id="2.60.120.200">
    <property type="match status" value="1"/>
</dbReference>
<gene>
    <name evidence="2" type="ORF">G6534_09255</name>
</gene>
<keyword evidence="3" id="KW-1185">Reference proteome</keyword>
<feature type="transmembrane region" description="Helical" evidence="1">
    <location>
        <begin position="7"/>
        <end position="25"/>
    </location>
</feature>
<dbReference type="EMBL" id="CP049366">
    <property type="protein sequence ID" value="QMT84795.1"/>
    <property type="molecule type" value="Genomic_DNA"/>
</dbReference>
<evidence type="ECO:0000313" key="2">
    <source>
        <dbReference type="EMBL" id="QMT84795.1"/>
    </source>
</evidence>
<organism evidence="2 3">
    <name type="scientific">Companilactobacillus pabuli</name>
    <dbReference type="NCBI Taxonomy" id="2714036"/>
    <lineage>
        <taxon>Bacteria</taxon>
        <taxon>Bacillati</taxon>
        <taxon>Bacillota</taxon>
        <taxon>Bacilli</taxon>
        <taxon>Lactobacillales</taxon>
        <taxon>Lactobacillaceae</taxon>
        <taxon>Companilactobacillus</taxon>
    </lineage>
</organism>
<keyword evidence="1" id="KW-1133">Transmembrane helix</keyword>
<reference evidence="2 3" key="1">
    <citation type="submission" date="2020-02" db="EMBL/GenBank/DDBJ databases">
        <title>Complete Genome Sequence of Lactobacillus sp. NFFJ11 Isolated from animal feed.</title>
        <authorList>
            <person name="Jung J.Y."/>
        </authorList>
    </citation>
    <scope>NUCLEOTIDE SEQUENCE [LARGE SCALE GENOMIC DNA]</scope>
    <source>
        <strain evidence="2 3">NFFJ11</strain>
    </source>
</reference>
<proteinExistence type="predicted"/>
<sequence>MKGHHKHLIGYIFISLFVLLINFFIPLTTVKAEPVGLPLNDHMVISTPTVINPPNGSNPFTTNSTTILNNETIKLTSGPGSDQKKSMSLVYDMHTKNIGTYGTIWSRDNKMWDLSQKQSISAWLSFGEYNNSKLSNGEGMAFVLQNDPRKTTAMGAGLQGLGVYGLDYTSIINFGISATPATSDIISNTAIKNSIALEFDSHVNKASDTGDDSTPIILQYKTDKIGITSIDKYVTSHSFDGNLKNAGKSPADVGFPDNILLPESFLGIKANGNTMDSDSTGHIAFALPNSPYSYSNIFPTTSLPTEFENDKVSSTMGLFHSNIQKAELIDDEDYFGHGVKWHHVTISWEPDENLLAGTLSYSFNDKDENGITNTNKTSNRYFKRVDSSIKIPMSTFDVHNGDYNVYWGFTGANSTLGQNNDSSQGTVFDKYVKLETLPDSPSPIANSSITDLTLNKTITDQSTDIDVNSGDSVDLNYEIRHAKDDDTKSDSKILPDSQKPSWKDIVAAIQIPDMETYLDFRQEDSPNTPGQKRIGYIEYQDGTQDDLLVSDVSLTSGQAESTSTKVSINSRLINKKLSKDLDNADNKITNIKIFGTAINKDLKDHLVQKAPAYFNGSNAIISTSSPEFNIRYEKNWSLMAKGLEENYTLRFQQDNPNITLPIELSYNPEQKFVPGDELIVDINIDNYKKIESKLNVTGNDTTEKIEIPINETIFDSTSDFWDTFSLEKNNPHRIEITVTDKDSKVSNNVQFFVEVVPDKILEVDASKSISFNDINYSSKADYIQRKDDGYVKVTSRNNPWQLRTRVVTPLTKANDNEQFAGSLLYIDDDQRSALDDSPTLIEQDNHSYPEETETMISDSWKDDTGVILKQTGLNEAGKYTGVLEWSLADADIN</sequence>
<accession>A0A7L7KYG2</accession>
<keyword evidence="1" id="KW-0472">Membrane</keyword>
<name>A0A7L7KYG2_9LACO</name>
<dbReference type="SUPFAM" id="SSF49899">
    <property type="entry name" value="Concanavalin A-like lectins/glucanases"/>
    <property type="match status" value="1"/>
</dbReference>
<evidence type="ECO:0000256" key="1">
    <source>
        <dbReference type="SAM" id="Phobius"/>
    </source>
</evidence>
<dbReference type="KEGG" id="cpab:G6534_09255"/>
<evidence type="ECO:0008006" key="4">
    <source>
        <dbReference type="Google" id="ProtNLM"/>
    </source>
</evidence>
<dbReference type="RefSeq" id="WP_182082626.1">
    <property type="nucleotide sequence ID" value="NZ_CP049366.1"/>
</dbReference>
<protein>
    <recommendedName>
        <fullName evidence="4">WxL domain-containing protein</fullName>
    </recommendedName>
</protein>
<dbReference type="InterPro" id="IPR013320">
    <property type="entry name" value="ConA-like_dom_sf"/>
</dbReference>
<dbReference type="Proteomes" id="UP000514410">
    <property type="component" value="Chromosome"/>
</dbReference>